<sequence length="461" mass="49330">MAIPVGATRGRSSQRSAVLKLGLPAVGEQLLSLMVGLVDTYVVGHLSLEVATANGYDRQVALAATGISSQVTWTLITFFMAVALGSTVVIARFIGAGEREQANQTLRQGLIIGLAMGLLGLFLAYAFAPQLMDLLGANDQVRRYGAGYLRISSLSMPLMAMLYVGNAALRGSGDTRTPLKVMLVVNGINAVLSLLLVNGYLGFPALGINGAAFAAMSGQGVGGLIVLATLIRGRSGLHLNQIPRPNRNLMWRILRQGLPYGAEQFIFQAALLIFIHLINDIGTAAYAAHNTIITIESISFLPGMGMAVAATTLVGQHMGANQPQAASESGFEAFRLGAIFMSAIGLLFVIAPEVFLRFFVADEEVVRLAALPLRMVGFAQPALAANFIFSGSLRGGGEPKWPLISKMLSVWCVRLPLAWLLVKHFDLGLNGIWLAMCTDFAVQGTLAWWRFRQGKWQSAKV</sequence>
<evidence type="ECO:0000256" key="7">
    <source>
        <dbReference type="ARBA" id="ARBA00022475"/>
    </source>
</evidence>
<dbReference type="Proteomes" id="UP000050277">
    <property type="component" value="Unassembled WGS sequence"/>
</dbReference>
<gene>
    <name evidence="14" type="ORF">SE18_18470</name>
</gene>
<comment type="subcellular location">
    <subcellularLocation>
        <location evidence="2">Cell membrane</location>
        <topology evidence="2">Multi-pass membrane protein</topology>
    </subcellularLocation>
</comment>
<evidence type="ECO:0000256" key="5">
    <source>
        <dbReference type="ARBA" id="ARBA00022448"/>
    </source>
</evidence>
<dbReference type="InterPro" id="IPR048279">
    <property type="entry name" value="MdtK-like"/>
</dbReference>
<accession>A0A0P6Y132</accession>
<comment type="function">
    <text evidence="1">Multidrug efflux pump.</text>
</comment>
<dbReference type="OrthoDB" id="9776324at2"/>
<feature type="transmembrane region" description="Helical" evidence="13">
    <location>
        <begin position="298"/>
        <end position="315"/>
    </location>
</feature>
<dbReference type="RefSeq" id="WP_054535916.1">
    <property type="nucleotide sequence ID" value="NZ_LGKP01000025.1"/>
</dbReference>
<dbReference type="InterPro" id="IPR050222">
    <property type="entry name" value="MATE_MdtK"/>
</dbReference>
<evidence type="ECO:0000256" key="13">
    <source>
        <dbReference type="SAM" id="Phobius"/>
    </source>
</evidence>
<evidence type="ECO:0000256" key="1">
    <source>
        <dbReference type="ARBA" id="ARBA00003408"/>
    </source>
</evidence>
<evidence type="ECO:0000256" key="2">
    <source>
        <dbReference type="ARBA" id="ARBA00004651"/>
    </source>
</evidence>
<reference evidence="14 15" key="1">
    <citation type="submission" date="2015-07" db="EMBL/GenBank/DDBJ databases">
        <title>Whole genome sequence of Herpetosiphon geysericola DSM 7119.</title>
        <authorList>
            <person name="Hemp J."/>
            <person name="Ward L.M."/>
            <person name="Pace L.A."/>
            <person name="Fischer W.W."/>
        </authorList>
    </citation>
    <scope>NUCLEOTIDE SEQUENCE [LARGE SCALE GENOMIC DNA]</scope>
    <source>
        <strain evidence="14 15">DSM 7119</strain>
    </source>
</reference>
<dbReference type="InterPro" id="IPR002528">
    <property type="entry name" value="MATE_fam"/>
</dbReference>
<evidence type="ECO:0000256" key="3">
    <source>
        <dbReference type="ARBA" id="ARBA00010199"/>
    </source>
</evidence>
<feature type="transmembrane region" description="Helical" evidence="13">
    <location>
        <begin position="106"/>
        <end position="128"/>
    </location>
</feature>
<keyword evidence="11 13" id="KW-0472">Membrane</keyword>
<dbReference type="AlphaFoldDB" id="A0A0P6Y132"/>
<dbReference type="GO" id="GO:0006811">
    <property type="term" value="P:monoatomic ion transport"/>
    <property type="evidence" value="ECO:0007669"/>
    <property type="project" value="UniProtKB-KW"/>
</dbReference>
<organism evidence="14 15">
    <name type="scientific">Herpetosiphon geysericola</name>
    <dbReference type="NCBI Taxonomy" id="70996"/>
    <lineage>
        <taxon>Bacteria</taxon>
        <taxon>Bacillati</taxon>
        <taxon>Chloroflexota</taxon>
        <taxon>Chloroflexia</taxon>
        <taxon>Herpetosiphonales</taxon>
        <taxon>Herpetosiphonaceae</taxon>
        <taxon>Herpetosiphon</taxon>
    </lineage>
</organism>
<evidence type="ECO:0000256" key="10">
    <source>
        <dbReference type="ARBA" id="ARBA00023065"/>
    </source>
</evidence>
<keyword evidence="8 13" id="KW-0812">Transmembrane</keyword>
<feature type="transmembrane region" description="Helical" evidence="13">
    <location>
        <begin position="181"/>
        <end position="201"/>
    </location>
</feature>
<dbReference type="EMBL" id="LGKP01000025">
    <property type="protein sequence ID" value="KPL85593.1"/>
    <property type="molecule type" value="Genomic_DNA"/>
</dbReference>
<dbReference type="Pfam" id="PF01554">
    <property type="entry name" value="MatE"/>
    <property type="match status" value="2"/>
</dbReference>
<keyword evidence="15" id="KW-1185">Reference proteome</keyword>
<feature type="transmembrane region" description="Helical" evidence="13">
    <location>
        <begin position="336"/>
        <end position="359"/>
    </location>
</feature>
<evidence type="ECO:0000256" key="8">
    <source>
        <dbReference type="ARBA" id="ARBA00022692"/>
    </source>
</evidence>
<keyword evidence="7" id="KW-1003">Cell membrane</keyword>
<comment type="similarity">
    <text evidence="3">Belongs to the multi antimicrobial extrusion (MATE) (TC 2.A.66.1) family.</text>
</comment>
<dbReference type="STRING" id="70996.SE18_18470"/>
<dbReference type="GO" id="GO:0042910">
    <property type="term" value="F:xenobiotic transmembrane transporter activity"/>
    <property type="evidence" value="ECO:0007669"/>
    <property type="project" value="InterPro"/>
</dbReference>
<dbReference type="GO" id="GO:0015297">
    <property type="term" value="F:antiporter activity"/>
    <property type="evidence" value="ECO:0007669"/>
    <property type="project" value="UniProtKB-KW"/>
</dbReference>
<evidence type="ECO:0000256" key="9">
    <source>
        <dbReference type="ARBA" id="ARBA00022989"/>
    </source>
</evidence>
<dbReference type="NCBIfam" id="TIGR00797">
    <property type="entry name" value="matE"/>
    <property type="match status" value="1"/>
</dbReference>
<keyword evidence="10" id="KW-0406">Ion transport</keyword>
<dbReference type="PIRSF" id="PIRSF006603">
    <property type="entry name" value="DinF"/>
    <property type="match status" value="1"/>
</dbReference>
<keyword evidence="5" id="KW-0813">Transport</keyword>
<evidence type="ECO:0000313" key="15">
    <source>
        <dbReference type="Proteomes" id="UP000050277"/>
    </source>
</evidence>
<dbReference type="CDD" id="cd13137">
    <property type="entry name" value="MATE_NorM_like"/>
    <property type="match status" value="1"/>
</dbReference>
<evidence type="ECO:0000256" key="12">
    <source>
        <dbReference type="ARBA" id="ARBA00031636"/>
    </source>
</evidence>
<evidence type="ECO:0000313" key="14">
    <source>
        <dbReference type="EMBL" id="KPL85593.1"/>
    </source>
</evidence>
<evidence type="ECO:0000256" key="6">
    <source>
        <dbReference type="ARBA" id="ARBA00022449"/>
    </source>
</evidence>
<keyword evidence="6" id="KW-0050">Antiport</keyword>
<dbReference type="GO" id="GO:0005886">
    <property type="term" value="C:plasma membrane"/>
    <property type="evidence" value="ECO:0007669"/>
    <property type="project" value="UniProtKB-SubCell"/>
</dbReference>
<proteinExistence type="inferred from homology"/>
<evidence type="ECO:0000256" key="4">
    <source>
        <dbReference type="ARBA" id="ARBA00020268"/>
    </source>
</evidence>
<keyword evidence="9 13" id="KW-1133">Transmembrane helix</keyword>
<feature type="transmembrane region" description="Helical" evidence="13">
    <location>
        <begin position="207"/>
        <end position="231"/>
    </location>
</feature>
<feature type="transmembrane region" description="Helical" evidence="13">
    <location>
        <begin position="148"/>
        <end position="169"/>
    </location>
</feature>
<name>A0A0P6Y132_9CHLR</name>
<feature type="transmembrane region" description="Helical" evidence="13">
    <location>
        <begin position="257"/>
        <end position="278"/>
    </location>
</feature>
<feature type="transmembrane region" description="Helical" evidence="13">
    <location>
        <begin position="432"/>
        <end position="451"/>
    </location>
</feature>
<evidence type="ECO:0000256" key="11">
    <source>
        <dbReference type="ARBA" id="ARBA00023136"/>
    </source>
</evidence>
<feature type="transmembrane region" description="Helical" evidence="13">
    <location>
        <begin position="71"/>
        <end position="94"/>
    </location>
</feature>
<comment type="caution">
    <text evidence="14">The sequence shown here is derived from an EMBL/GenBank/DDBJ whole genome shotgun (WGS) entry which is preliminary data.</text>
</comment>
<dbReference type="PANTHER" id="PTHR43298">
    <property type="entry name" value="MULTIDRUG RESISTANCE PROTEIN NORM-RELATED"/>
    <property type="match status" value="1"/>
</dbReference>
<dbReference type="PANTHER" id="PTHR43298:SF2">
    <property type="entry name" value="FMN_FAD EXPORTER YEEO-RELATED"/>
    <property type="match status" value="1"/>
</dbReference>
<protein>
    <recommendedName>
        <fullName evidence="4">Probable multidrug resistance protein NorM</fullName>
    </recommendedName>
    <alternativeName>
        <fullName evidence="12">Multidrug-efflux transporter</fullName>
    </alternativeName>
</protein>